<dbReference type="Gene3D" id="3.30.1520.10">
    <property type="entry name" value="Phox-like domain"/>
    <property type="match status" value="1"/>
</dbReference>
<proteinExistence type="predicted"/>
<dbReference type="GO" id="GO:0070131">
    <property type="term" value="P:positive regulation of mitochondrial translation"/>
    <property type="evidence" value="ECO:0007669"/>
    <property type="project" value="TreeGrafter"/>
</dbReference>
<dbReference type="Pfam" id="PF00018">
    <property type="entry name" value="SH3_1"/>
    <property type="match status" value="2"/>
</dbReference>
<dbReference type="GO" id="GO:0019843">
    <property type="term" value="F:rRNA binding"/>
    <property type="evidence" value="ECO:0007669"/>
    <property type="project" value="TreeGrafter"/>
</dbReference>
<feature type="domain" description="SH3" evidence="9">
    <location>
        <begin position="226"/>
        <end position="285"/>
    </location>
</feature>
<dbReference type="InterPro" id="IPR000408">
    <property type="entry name" value="Reg_chr_condens"/>
</dbReference>
<feature type="repeat" description="RCC1" evidence="7">
    <location>
        <begin position="500"/>
        <end position="555"/>
    </location>
</feature>
<dbReference type="GO" id="GO:0016176">
    <property type="term" value="F:superoxide-generating NADPH oxidase activator activity"/>
    <property type="evidence" value="ECO:0007669"/>
    <property type="project" value="InterPro"/>
</dbReference>
<evidence type="ECO:0000313" key="11">
    <source>
        <dbReference type="EMBL" id="KYO32056.1"/>
    </source>
</evidence>
<dbReference type="GO" id="GO:0005085">
    <property type="term" value="F:guanyl-nucleotide exchange factor activity"/>
    <property type="evidence" value="ECO:0007669"/>
    <property type="project" value="TreeGrafter"/>
</dbReference>
<evidence type="ECO:0000259" key="9">
    <source>
        <dbReference type="PROSITE" id="PS50002"/>
    </source>
</evidence>
<dbReference type="InterPro" id="IPR034909">
    <property type="entry name" value="PX_p47phox"/>
</dbReference>
<dbReference type="InterPro" id="IPR001683">
    <property type="entry name" value="PX_dom"/>
</dbReference>
<dbReference type="PANTHER" id="PTHR46337:SF1">
    <property type="entry name" value="RCC1-LIKE G EXCHANGING FACTOR-LIKE PROTEIN"/>
    <property type="match status" value="1"/>
</dbReference>
<dbReference type="STRING" id="8496.A0A151N5G4"/>
<accession>A0A151N5G4</accession>
<feature type="repeat" description="RCC1" evidence="7">
    <location>
        <begin position="715"/>
        <end position="764"/>
    </location>
</feature>
<dbReference type="InterPro" id="IPR036871">
    <property type="entry name" value="PX_dom_sf"/>
</dbReference>
<evidence type="ECO:0000256" key="7">
    <source>
        <dbReference type="PROSITE-ProRule" id="PRU00235"/>
    </source>
</evidence>
<feature type="repeat" description="RCC1" evidence="7">
    <location>
        <begin position="556"/>
        <end position="608"/>
    </location>
</feature>
<dbReference type="InterPro" id="IPR053035">
    <property type="entry name" value="Mitochondrial_GEF_domain"/>
</dbReference>
<dbReference type="Pfam" id="PF00415">
    <property type="entry name" value="RCC1"/>
    <property type="match status" value="1"/>
</dbReference>
<sequence>MGDTYIRHIELLGFEKRFFPSQHYVYMFLVKWQDLTEKLVYRKFTEIYEFHKALKEMFPIESGDISIENRIIPHLPAPKWFDGHRSTQNRQGTLTEYCYSLVNLPRKISRCPHVLTFFKVRPDDLNPPTDSLIKTPETFLLPKDSKQNVTDITGPIILQTYRAISDYEKNSKSEMAIKTGDLVDIVEKSESGWWFCQLKNKRGWVPAAYLEPMDGPEESEEQDPNYAGELYTVRKSYTAIEEDEMSLKEGDAIEVIHKLLDGWWVVRKDETTGYYPSMYLQKSGEENNPAKNQMRNKGVPPRRSTIRNAKSIHNQSRKQISQEMYRRNSKKYIQSRKNLKDSLLNKPSTIIEIKEPGESKSKAQPAIPPRPSKALILNRCTESTKNKINFVRPDAAWKRPRRVQNTPYRLETADKISSAACGYGFTLLSSNTADITKVWGMGLNKDSQLGFQRSRKDRTKSYEYVLEPSPIPLPLEKPQETRVLQVSCGRAHSLVLTDHEGVFSMGNNSYGQCGREVVEGEIYSESHVINRLQEFDGRVVQVVCGQDHSLFRTEKGEIYSCGWGADGQTGLGHYNVSSVPTKLGGDVAGVSIIQVASYADCCLAVSDEGDVFGWGNSEYLQLACVTDTTQVNVPRHLPFKIGKVKEAACGGTGNAVLNEEGNVFVWGYGILGKGPNLLETAAPEMIPPTLFGSSDVRVKHLRCGLSQFAALNERGELFVWGKNIRGCLGIGRMEDQYFPWRVTVPGEVVAVACGVDHMVTLVKSWI</sequence>
<dbReference type="GO" id="GO:0005743">
    <property type="term" value="C:mitochondrial inner membrane"/>
    <property type="evidence" value="ECO:0007669"/>
    <property type="project" value="TreeGrafter"/>
</dbReference>
<feature type="domain" description="SH3" evidence="9">
    <location>
        <begin position="156"/>
        <end position="215"/>
    </location>
</feature>
<evidence type="ECO:0000256" key="4">
    <source>
        <dbReference type="ARBA" id="ARBA00022553"/>
    </source>
</evidence>
<evidence type="ECO:0000259" key="10">
    <source>
        <dbReference type="PROSITE" id="PS50195"/>
    </source>
</evidence>
<comment type="caution">
    <text evidence="11">The sequence shown here is derived from an EMBL/GenBank/DDBJ whole genome shotgun (WGS) entry which is preliminary data.</text>
</comment>
<dbReference type="PROSITE" id="PS50002">
    <property type="entry name" value="SH3"/>
    <property type="match status" value="2"/>
</dbReference>
<dbReference type="SUPFAM" id="SSF50044">
    <property type="entry name" value="SH3-domain"/>
    <property type="match status" value="2"/>
</dbReference>
<dbReference type="InterPro" id="IPR035757">
    <property type="entry name" value="NCF1_SH3_2"/>
</dbReference>
<evidence type="ECO:0000256" key="2">
    <source>
        <dbReference type="ARBA" id="ARBA00022443"/>
    </source>
</evidence>
<keyword evidence="12" id="KW-1185">Reference proteome</keyword>
<organism evidence="11 12">
    <name type="scientific">Alligator mississippiensis</name>
    <name type="common">American alligator</name>
    <dbReference type="NCBI Taxonomy" id="8496"/>
    <lineage>
        <taxon>Eukaryota</taxon>
        <taxon>Metazoa</taxon>
        <taxon>Chordata</taxon>
        <taxon>Craniata</taxon>
        <taxon>Vertebrata</taxon>
        <taxon>Euteleostomi</taxon>
        <taxon>Archelosauria</taxon>
        <taxon>Archosauria</taxon>
        <taxon>Crocodylia</taxon>
        <taxon>Alligatoridae</taxon>
        <taxon>Alligatorinae</taxon>
        <taxon>Alligator</taxon>
    </lineage>
</organism>
<dbReference type="GO" id="GO:0072593">
    <property type="term" value="P:reactive oxygen species metabolic process"/>
    <property type="evidence" value="ECO:0007669"/>
    <property type="project" value="UniProtKB-ARBA"/>
</dbReference>
<dbReference type="SUPFAM" id="SSF64268">
    <property type="entry name" value="PX domain"/>
    <property type="match status" value="1"/>
</dbReference>
<dbReference type="Gene3D" id="2.130.10.30">
    <property type="entry name" value="Regulator of chromosome condensation 1/beta-lactamase-inhibitor protein II"/>
    <property type="match status" value="2"/>
</dbReference>
<dbReference type="InterPro" id="IPR015039">
    <property type="entry name" value="NCF1_C"/>
</dbReference>
<dbReference type="CDD" id="cd12021">
    <property type="entry name" value="SH3_p47phox_1"/>
    <property type="match status" value="1"/>
</dbReference>
<dbReference type="PROSITE" id="PS50012">
    <property type="entry name" value="RCC1_3"/>
    <property type="match status" value="5"/>
</dbReference>
<dbReference type="Gene3D" id="2.30.30.40">
    <property type="entry name" value="SH3 Domains"/>
    <property type="match status" value="2"/>
</dbReference>
<evidence type="ECO:0000256" key="6">
    <source>
        <dbReference type="PROSITE-ProRule" id="PRU00192"/>
    </source>
</evidence>
<dbReference type="eggNOG" id="KOG1426">
    <property type="taxonomic scope" value="Eukaryota"/>
</dbReference>
<dbReference type="PRINTS" id="PR00498">
    <property type="entry name" value="P47PHOX"/>
</dbReference>
<evidence type="ECO:0000256" key="3">
    <source>
        <dbReference type="ARBA" id="ARBA00022490"/>
    </source>
</evidence>
<dbReference type="FunFam" id="3.30.1520.10:FF:000023">
    <property type="entry name" value="Neutrophil cytosol factor 1"/>
    <property type="match status" value="1"/>
</dbReference>
<reference evidence="11 12" key="1">
    <citation type="journal article" date="2012" name="Genome Biol.">
        <title>Sequencing three crocodilian genomes to illuminate the evolution of archosaurs and amniotes.</title>
        <authorList>
            <person name="St John J.A."/>
            <person name="Braun E.L."/>
            <person name="Isberg S.R."/>
            <person name="Miles L.G."/>
            <person name="Chong A.Y."/>
            <person name="Gongora J."/>
            <person name="Dalzell P."/>
            <person name="Moran C."/>
            <person name="Bed'hom B."/>
            <person name="Abzhanov A."/>
            <person name="Burgess S.C."/>
            <person name="Cooksey A.M."/>
            <person name="Castoe T.A."/>
            <person name="Crawford N.G."/>
            <person name="Densmore L.D."/>
            <person name="Drew J.C."/>
            <person name="Edwards S.V."/>
            <person name="Faircloth B.C."/>
            <person name="Fujita M.K."/>
            <person name="Greenwold M.J."/>
            <person name="Hoffmann F.G."/>
            <person name="Howard J.M."/>
            <person name="Iguchi T."/>
            <person name="Janes D.E."/>
            <person name="Khan S.Y."/>
            <person name="Kohno S."/>
            <person name="de Koning A.J."/>
            <person name="Lance S.L."/>
            <person name="McCarthy F.M."/>
            <person name="McCormack J.E."/>
            <person name="Merchant M.E."/>
            <person name="Peterson D.G."/>
            <person name="Pollock D.D."/>
            <person name="Pourmand N."/>
            <person name="Raney B.J."/>
            <person name="Roessler K.A."/>
            <person name="Sanford J.R."/>
            <person name="Sawyer R.H."/>
            <person name="Schmidt C.J."/>
            <person name="Triplett E.W."/>
            <person name="Tuberville T.D."/>
            <person name="Venegas-Anaya M."/>
            <person name="Howard J.T."/>
            <person name="Jarvis E.D."/>
            <person name="Guillette L.J.Jr."/>
            <person name="Glenn T.C."/>
            <person name="Green R.E."/>
            <person name="Ray D.A."/>
        </authorList>
    </citation>
    <scope>NUCLEOTIDE SEQUENCE [LARGE SCALE GENOMIC DNA]</scope>
    <source>
        <strain evidence="11">KSC_2009_1</strain>
    </source>
</reference>
<dbReference type="Pfam" id="PF25390">
    <property type="entry name" value="WD40_RLD"/>
    <property type="match status" value="1"/>
</dbReference>
<feature type="repeat" description="RCC1" evidence="7">
    <location>
        <begin position="436"/>
        <end position="499"/>
    </location>
</feature>
<keyword evidence="2 6" id="KW-0728">SH3 domain</keyword>
<dbReference type="SMART" id="SM00326">
    <property type="entry name" value="SH3"/>
    <property type="match status" value="2"/>
</dbReference>
<dbReference type="FunFam" id="2.30.30.40:FF:000121">
    <property type="entry name" value="Neutrophil cytosol factor 1"/>
    <property type="match status" value="1"/>
</dbReference>
<evidence type="ECO:0000256" key="5">
    <source>
        <dbReference type="ARBA" id="ARBA00022737"/>
    </source>
</evidence>
<dbReference type="Pfam" id="PF00787">
    <property type="entry name" value="PX"/>
    <property type="match status" value="1"/>
</dbReference>
<keyword evidence="4" id="KW-0597">Phosphoprotein</keyword>
<evidence type="ECO:0000256" key="8">
    <source>
        <dbReference type="SAM" id="MobiDB-lite"/>
    </source>
</evidence>
<evidence type="ECO:0000256" key="1">
    <source>
        <dbReference type="ARBA" id="ARBA00004496"/>
    </source>
</evidence>
<dbReference type="Pfam" id="PF16621">
    <property type="entry name" value="NCF1_PBR_AIR"/>
    <property type="match status" value="1"/>
</dbReference>
<feature type="repeat" description="RCC1" evidence="7">
    <location>
        <begin position="609"/>
        <end position="660"/>
    </location>
</feature>
<protein>
    <submittedName>
        <fullName evidence="11">Williams-Beuren syndrome chromosomal region 16 protein</fullName>
    </submittedName>
</protein>
<feature type="domain" description="PX" evidence="10">
    <location>
        <begin position="4"/>
        <end position="125"/>
    </location>
</feature>
<dbReference type="AlphaFoldDB" id="A0A151N5G4"/>
<dbReference type="Proteomes" id="UP000050525">
    <property type="component" value="Unassembled WGS sequence"/>
</dbReference>
<dbReference type="PANTHER" id="PTHR46337">
    <property type="entry name" value="RCC1-LIKE G EXCHANGING FACTOR-LIKE PROTEIN"/>
    <property type="match status" value="1"/>
</dbReference>
<comment type="subcellular location">
    <subcellularLocation>
        <location evidence="1">Cytoplasm</location>
    </subcellularLocation>
</comment>
<evidence type="ECO:0000313" key="12">
    <source>
        <dbReference type="Proteomes" id="UP000050525"/>
    </source>
</evidence>
<dbReference type="InterPro" id="IPR009091">
    <property type="entry name" value="RCC1/BLIP-II"/>
</dbReference>
<dbReference type="InterPro" id="IPR001452">
    <property type="entry name" value="SH3_domain"/>
</dbReference>
<dbReference type="PRINTS" id="PR00452">
    <property type="entry name" value="SH3DOMAIN"/>
</dbReference>
<dbReference type="InterPro" id="IPR035756">
    <property type="entry name" value="NCF1_SH3_1"/>
</dbReference>
<gene>
    <name evidence="11" type="primary">WBSCR16</name>
    <name evidence="11" type="ORF">Y1Q_0007075</name>
</gene>
<keyword evidence="3" id="KW-0963">Cytoplasm</keyword>
<dbReference type="Pfam" id="PF08944">
    <property type="entry name" value="p47_phox_C"/>
    <property type="match status" value="1"/>
</dbReference>
<dbReference type="SMART" id="SM00312">
    <property type="entry name" value="PX"/>
    <property type="match status" value="1"/>
</dbReference>
<keyword evidence="5" id="KW-0677">Repeat</keyword>
<feature type="region of interest" description="Disordered" evidence="8">
    <location>
        <begin position="284"/>
        <end position="303"/>
    </location>
</feature>
<dbReference type="CDD" id="cd06887">
    <property type="entry name" value="PX_p47phox"/>
    <property type="match status" value="1"/>
</dbReference>
<dbReference type="InterPro" id="IPR036028">
    <property type="entry name" value="SH3-like_dom_sf"/>
</dbReference>
<dbReference type="InterPro" id="IPR058923">
    <property type="entry name" value="RCC1-like_dom"/>
</dbReference>
<dbReference type="FunFam" id="2.30.30.40:FF:000127">
    <property type="entry name" value="neutrophil cytosol factor 1"/>
    <property type="match status" value="1"/>
</dbReference>
<dbReference type="EMBL" id="AKHW03004004">
    <property type="protein sequence ID" value="KYO32056.1"/>
    <property type="molecule type" value="Genomic_DNA"/>
</dbReference>
<name>A0A151N5G4_ALLMI</name>
<dbReference type="GO" id="GO:0035091">
    <property type="term" value="F:phosphatidylinositol binding"/>
    <property type="evidence" value="ECO:0007669"/>
    <property type="project" value="InterPro"/>
</dbReference>
<dbReference type="InterPro" id="IPR032136">
    <property type="entry name" value="NCF1_PBR/AIR"/>
</dbReference>
<dbReference type="CDD" id="cd12022">
    <property type="entry name" value="SH3_p47phox_2"/>
    <property type="match status" value="1"/>
</dbReference>
<dbReference type="PROSITE" id="PS50195">
    <property type="entry name" value="PX"/>
    <property type="match status" value="1"/>
</dbReference>
<dbReference type="InterPro" id="IPR001655">
    <property type="entry name" value="P47PHOX"/>
</dbReference>
<dbReference type="SUPFAM" id="SSF50985">
    <property type="entry name" value="RCC1/BLIP-II"/>
    <property type="match status" value="1"/>
</dbReference>